<reference evidence="15 16" key="1">
    <citation type="journal article" date="2020" name="mSystems">
        <title>Defining Genomic and Predicted Metabolic Features of the Acetobacterium Genus.</title>
        <authorList>
            <person name="Ross D.E."/>
            <person name="Marshall C.W."/>
            <person name="Gulliver D."/>
            <person name="May H.D."/>
            <person name="Norman R.S."/>
        </authorList>
    </citation>
    <scope>NUCLEOTIDE SEQUENCE [LARGE SCALE GENOMIC DNA]</scope>
    <source>
        <strain evidence="15 16">DSM 8238</strain>
    </source>
</reference>
<feature type="zinc finger region" description="CHC2-type" evidence="12">
    <location>
        <begin position="40"/>
        <end position="64"/>
    </location>
</feature>
<proteinExistence type="inferred from homology"/>
<feature type="domain" description="Toprim" evidence="14">
    <location>
        <begin position="258"/>
        <end position="339"/>
    </location>
</feature>
<dbReference type="InterPro" id="IPR006295">
    <property type="entry name" value="DNA_primase_DnaG"/>
</dbReference>
<dbReference type="Pfam" id="PF08275">
    <property type="entry name" value="DNAG_N"/>
    <property type="match status" value="1"/>
</dbReference>
<sequence>MTAYYSEEVIQSVVEANDIVDVVSGYMTLKRTGNSYKGKCPFHNEKTASFTVSSEKQLYHCFGCGVGGNVITFIMEIEKLPFVDALKFLAARVNLVLPEKHNEQEDQQAYEKKKRLYDLHRDAANYYYRCLKTNQSGIEYLLKRGISQETIKTFGLGYATADWDRLFGFLKTKGYSIEEIIASGLVLVSENNHHYDRFRNRIMFPIVNPRGQIVGFGGRIMAGDAKGPKYLNSPETLIFSKSYELYNLNHCKKFIDEGRILIVEGYMDVISLYEKGIKNTVAALGTAFTAFHGKILERYANEVVLTFDGDSAGAAATEKAMNILKNTNLNVKIVILPEKDDPDSYVQKYGFDGFNDLVSNALTIIEYQLRLLKKKNDLTQTDGRLNYGNEAIKVLKGLSGSVEIDYYSKMVAKETGINQEVIRREVIRSKTNANQSTGINLNRKEPADTKIPKAYEKAQQLAIQYCLKAPDSIAAFPGEYLTDDFYQRLLTSASERIQEDGKIEINRLLSHFHDPGETQIIVELMMNEKEVSRIDYQDALEIMKRFYNKAQLGQLSEQIKRETTNGNDDEVAKLTNQLIEMKKMMKDNGRH</sequence>
<dbReference type="PANTHER" id="PTHR30313:SF2">
    <property type="entry name" value="DNA PRIMASE"/>
    <property type="match status" value="1"/>
</dbReference>
<evidence type="ECO:0000259" key="14">
    <source>
        <dbReference type="PROSITE" id="PS50880"/>
    </source>
</evidence>
<accession>A0ABR6WXE6</accession>
<keyword evidence="7 12" id="KW-0863">Zinc-finger</keyword>
<comment type="similarity">
    <text evidence="12 13">Belongs to the DnaG primase family.</text>
</comment>
<evidence type="ECO:0000256" key="6">
    <source>
        <dbReference type="ARBA" id="ARBA00022723"/>
    </source>
</evidence>
<dbReference type="Pfam" id="PF10410">
    <property type="entry name" value="DnaB_bind"/>
    <property type="match status" value="1"/>
</dbReference>
<dbReference type="InterPro" id="IPR019475">
    <property type="entry name" value="DNA_primase_DnaB-bd"/>
</dbReference>
<dbReference type="NCBIfam" id="TIGR01391">
    <property type="entry name" value="dnaG"/>
    <property type="match status" value="1"/>
</dbReference>
<gene>
    <name evidence="12" type="primary">dnaG</name>
    <name evidence="15" type="ORF">GH808_12015</name>
</gene>
<dbReference type="SMART" id="SM00493">
    <property type="entry name" value="TOPRIM"/>
    <property type="match status" value="1"/>
</dbReference>
<organism evidence="15 16">
    <name type="scientific">Acetobacterium fimetarium</name>
    <dbReference type="NCBI Taxonomy" id="52691"/>
    <lineage>
        <taxon>Bacteria</taxon>
        <taxon>Bacillati</taxon>
        <taxon>Bacillota</taxon>
        <taxon>Clostridia</taxon>
        <taxon>Eubacteriales</taxon>
        <taxon>Eubacteriaceae</taxon>
        <taxon>Acetobacterium</taxon>
    </lineage>
</organism>
<evidence type="ECO:0000256" key="13">
    <source>
        <dbReference type="PIRNR" id="PIRNR002811"/>
    </source>
</evidence>
<comment type="domain">
    <text evidence="12">Contains an N-terminal zinc-binding domain, a central core domain that contains the primase activity, and a C-terminal DnaB-binding domain.</text>
</comment>
<keyword evidence="10 12" id="KW-0238">DNA-binding</keyword>
<keyword evidence="4 12" id="KW-0548">Nucleotidyltransferase</keyword>
<keyword evidence="6 12" id="KW-0479">Metal-binding</keyword>
<keyword evidence="1 12" id="KW-0240">DNA-directed RNA polymerase</keyword>
<comment type="catalytic activity">
    <reaction evidence="12">
        <text>ssDNA + n NTP = ssDNA/pppN(pN)n-1 hybrid + (n-1) diphosphate.</text>
        <dbReference type="EC" id="2.7.7.101"/>
    </reaction>
</comment>
<dbReference type="Pfam" id="PF13155">
    <property type="entry name" value="Toprim_2"/>
    <property type="match status" value="1"/>
</dbReference>
<dbReference type="InterPro" id="IPR034151">
    <property type="entry name" value="TOPRIM_DnaG_bac"/>
</dbReference>
<comment type="function">
    <text evidence="12 13">RNA polymerase that catalyzes the synthesis of short RNA molecules used as primers for DNA polymerase during DNA replication.</text>
</comment>
<dbReference type="InterPro" id="IPR013264">
    <property type="entry name" value="DNAG_N"/>
</dbReference>
<dbReference type="InterPro" id="IPR050219">
    <property type="entry name" value="DnaG_primase"/>
</dbReference>
<evidence type="ECO:0000256" key="10">
    <source>
        <dbReference type="ARBA" id="ARBA00023125"/>
    </source>
</evidence>
<dbReference type="SUPFAM" id="SSF57783">
    <property type="entry name" value="Zinc beta-ribbon"/>
    <property type="match status" value="1"/>
</dbReference>
<dbReference type="HAMAP" id="MF_00974">
    <property type="entry name" value="DNA_primase_DnaG"/>
    <property type="match status" value="1"/>
</dbReference>
<dbReference type="PANTHER" id="PTHR30313">
    <property type="entry name" value="DNA PRIMASE"/>
    <property type="match status" value="1"/>
</dbReference>
<comment type="caution">
    <text evidence="15">The sequence shown here is derived from an EMBL/GenBank/DDBJ whole genome shotgun (WGS) entry which is preliminary data.</text>
</comment>
<dbReference type="InterPro" id="IPR006171">
    <property type="entry name" value="TOPRIM_dom"/>
</dbReference>
<dbReference type="CDD" id="cd03364">
    <property type="entry name" value="TOPRIM_DnaG_primases"/>
    <property type="match status" value="1"/>
</dbReference>
<dbReference type="Proteomes" id="UP000603234">
    <property type="component" value="Unassembled WGS sequence"/>
</dbReference>
<dbReference type="Gene3D" id="1.10.860.10">
    <property type="entry name" value="DNAb Helicase, Chain A"/>
    <property type="match status" value="1"/>
</dbReference>
<dbReference type="SUPFAM" id="SSF56731">
    <property type="entry name" value="DNA primase core"/>
    <property type="match status" value="1"/>
</dbReference>
<keyword evidence="8 12" id="KW-0862">Zinc</keyword>
<keyword evidence="9" id="KW-0460">Magnesium</keyword>
<dbReference type="InterPro" id="IPR016136">
    <property type="entry name" value="DNA_helicase_N/primase_C"/>
</dbReference>
<keyword evidence="11 12" id="KW-0804">Transcription</keyword>
<dbReference type="EC" id="2.7.7.101" evidence="12"/>
<dbReference type="InterPro" id="IPR036977">
    <property type="entry name" value="DNA_primase_Znf_CHC2"/>
</dbReference>
<dbReference type="InterPro" id="IPR030846">
    <property type="entry name" value="DnaG_bac"/>
</dbReference>
<keyword evidence="2 12" id="KW-0639">Primosome</keyword>
<dbReference type="PIRSF" id="PIRSF002811">
    <property type="entry name" value="DnaG"/>
    <property type="match status" value="1"/>
</dbReference>
<evidence type="ECO:0000313" key="15">
    <source>
        <dbReference type="EMBL" id="MBC3805151.1"/>
    </source>
</evidence>
<dbReference type="EMBL" id="WJBC01000020">
    <property type="protein sequence ID" value="MBC3805151.1"/>
    <property type="molecule type" value="Genomic_DNA"/>
</dbReference>
<evidence type="ECO:0000256" key="3">
    <source>
        <dbReference type="ARBA" id="ARBA00022679"/>
    </source>
</evidence>
<dbReference type="Gene3D" id="3.90.580.10">
    <property type="entry name" value="Zinc finger, CHC2-type domain"/>
    <property type="match status" value="1"/>
</dbReference>
<comment type="subunit">
    <text evidence="12">Monomer. Interacts with DnaB.</text>
</comment>
<evidence type="ECO:0000256" key="2">
    <source>
        <dbReference type="ARBA" id="ARBA00022515"/>
    </source>
</evidence>
<evidence type="ECO:0000256" key="7">
    <source>
        <dbReference type="ARBA" id="ARBA00022771"/>
    </source>
</evidence>
<evidence type="ECO:0000313" key="16">
    <source>
        <dbReference type="Proteomes" id="UP000603234"/>
    </source>
</evidence>
<dbReference type="Pfam" id="PF01807">
    <property type="entry name" value="Zn_ribbon_DnaG"/>
    <property type="match status" value="1"/>
</dbReference>
<protein>
    <recommendedName>
        <fullName evidence="12 13">DNA primase</fullName>
        <ecNumber evidence="12">2.7.7.101</ecNumber>
    </recommendedName>
</protein>
<dbReference type="InterPro" id="IPR002694">
    <property type="entry name" value="Znf_CHC2"/>
</dbReference>
<dbReference type="Gene3D" id="3.90.980.10">
    <property type="entry name" value="DNA primase, catalytic core, N-terminal domain"/>
    <property type="match status" value="1"/>
</dbReference>
<dbReference type="SMART" id="SM00400">
    <property type="entry name" value="ZnF_CHCC"/>
    <property type="match status" value="1"/>
</dbReference>
<evidence type="ECO:0000256" key="11">
    <source>
        <dbReference type="ARBA" id="ARBA00023163"/>
    </source>
</evidence>
<keyword evidence="5 12" id="KW-0235">DNA replication</keyword>
<keyword evidence="16" id="KW-1185">Reference proteome</keyword>
<keyword evidence="3 12" id="KW-0808">Transferase</keyword>
<dbReference type="InterPro" id="IPR037068">
    <property type="entry name" value="DNA_primase_core_N_sf"/>
</dbReference>
<dbReference type="PROSITE" id="PS50880">
    <property type="entry name" value="TOPRIM"/>
    <property type="match status" value="1"/>
</dbReference>
<evidence type="ECO:0000256" key="1">
    <source>
        <dbReference type="ARBA" id="ARBA00022478"/>
    </source>
</evidence>
<name>A0ABR6WXE6_9FIRM</name>
<evidence type="ECO:0000256" key="9">
    <source>
        <dbReference type="ARBA" id="ARBA00022842"/>
    </source>
</evidence>
<evidence type="ECO:0000256" key="5">
    <source>
        <dbReference type="ARBA" id="ARBA00022705"/>
    </source>
</evidence>
<evidence type="ECO:0000256" key="8">
    <source>
        <dbReference type="ARBA" id="ARBA00022833"/>
    </source>
</evidence>
<evidence type="ECO:0000256" key="12">
    <source>
        <dbReference type="HAMAP-Rule" id="MF_00974"/>
    </source>
</evidence>
<comment type="cofactor">
    <cofactor evidence="12 13">
        <name>Zn(2+)</name>
        <dbReference type="ChEBI" id="CHEBI:29105"/>
    </cofactor>
    <text evidence="12 13">Binds 1 zinc ion per monomer.</text>
</comment>
<evidence type="ECO:0000256" key="4">
    <source>
        <dbReference type="ARBA" id="ARBA00022695"/>
    </source>
</evidence>
<dbReference type="Gene3D" id="3.40.1360.10">
    <property type="match status" value="1"/>
</dbReference>